<evidence type="ECO:0000313" key="4">
    <source>
        <dbReference type="Proteomes" id="UP000317839"/>
    </source>
</evidence>
<dbReference type="OrthoDB" id="9833977at2"/>
<keyword evidence="2" id="KW-1133">Transmembrane helix</keyword>
<feature type="coiled-coil region" evidence="1">
    <location>
        <begin position="47"/>
        <end position="77"/>
    </location>
</feature>
<sequence length="251" mass="27835">MASSIINRIEGIFIIINTLLPIFLLIVLSTLFTLTWQSASESISQYSQSLQQIVDKAQVAKKELQKASEDIADMAVNIQKNGEKIVTKVNKMTTAFNQTVDGFGNVFEGAVDKLSLDVKIPVIKKTIPIKFGKVLSKPMKNVGDAISKPFKPLSNSFADLGNSVAEIKSEVAAVAVKLQEIRKMEIYLDAVIIEYQKVIDSLAELATTIGRLFYWLGITMTVLVIWFFFSYLLWARRRLISGVALIKGAKA</sequence>
<dbReference type="EMBL" id="VIKR01000004">
    <property type="protein sequence ID" value="TQV72783.1"/>
    <property type="molecule type" value="Genomic_DNA"/>
</dbReference>
<dbReference type="Proteomes" id="UP000317839">
    <property type="component" value="Unassembled WGS sequence"/>
</dbReference>
<organism evidence="3 4">
    <name type="scientific">Aliikangiella marina</name>
    <dbReference type="NCBI Taxonomy" id="1712262"/>
    <lineage>
        <taxon>Bacteria</taxon>
        <taxon>Pseudomonadati</taxon>
        <taxon>Pseudomonadota</taxon>
        <taxon>Gammaproteobacteria</taxon>
        <taxon>Oceanospirillales</taxon>
        <taxon>Pleioneaceae</taxon>
        <taxon>Aliikangiella</taxon>
    </lineage>
</organism>
<proteinExistence type="predicted"/>
<keyword evidence="1" id="KW-0175">Coiled coil</keyword>
<dbReference type="AlphaFoldDB" id="A0A545T6D6"/>
<feature type="transmembrane region" description="Helical" evidence="2">
    <location>
        <begin position="212"/>
        <end position="234"/>
    </location>
</feature>
<name>A0A545T6D6_9GAMM</name>
<keyword evidence="4" id="KW-1185">Reference proteome</keyword>
<evidence type="ECO:0000313" key="3">
    <source>
        <dbReference type="EMBL" id="TQV72783.1"/>
    </source>
</evidence>
<protein>
    <submittedName>
        <fullName evidence="3">Uncharacterized protein</fullName>
    </submittedName>
</protein>
<keyword evidence="2" id="KW-0472">Membrane</keyword>
<evidence type="ECO:0000256" key="2">
    <source>
        <dbReference type="SAM" id="Phobius"/>
    </source>
</evidence>
<dbReference type="RefSeq" id="WP_142942894.1">
    <property type="nucleotide sequence ID" value="NZ_VIKR01000004.1"/>
</dbReference>
<feature type="transmembrane region" description="Helical" evidence="2">
    <location>
        <begin position="12"/>
        <end position="36"/>
    </location>
</feature>
<keyword evidence="2" id="KW-0812">Transmembrane</keyword>
<reference evidence="3 4" key="1">
    <citation type="submission" date="2019-06" db="EMBL/GenBank/DDBJ databases">
        <title>Draft genome of Aliikangiella marina GYP-15.</title>
        <authorList>
            <person name="Wang G."/>
        </authorList>
    </citation>
    <scope>NUCLEOTIDE SEQUENCE [LARGE SCALE GENOMIC DNA]</scope>
    <source>
        <strain evidence="3 4">GYP-15</strain>
    </source>
</reference>
<accession>A0A545T6D6</accession>
<evidence type="ECO:0000256" key="1">
    <source>
        <dbReference type="SAM" id="Coils"/>
    </source>
</evidence>
<comment type="caution">
    <text evidence="3">The sequence shown here is derived from an EMBL/GenBank/DDBJ whole genome shotgun (WGS) entry which is preliminary data.</text>
</comment>
<gene>
    <name evidence="3" type="ORF">FLL45_15045</name>
</gene>